<feature type="compositionally biased region" description="Basic and acidic residues" evidence="1">
    <location>
        <begin position="253"/>
        <end position="263"/>
    </location>
</feature>
<dbReference type="AlphaFoldDB" id="A0A7S1F1F6"/>
<evidence type="ECO:0000313" key="2">
    <source>
        <dbReference type="EMBL" id="CAD8836674.1"/>
    </source>
</evidence>
<proteinExistence type="predicted"/>
<dbReference type="EMBL" id="HBFQ01015901">
    <property type="protein sequence ID" value="CAD8836674.1"/>
    <property type="molecule type" value="Transcribed_RNA"/>
</dbReference>
<feature type="region of interest" description="Disordered" evidence="1">
    <location>
        <begin position="51"/>
        <end position="106"/>
    </location>
</feature>
<sequence>MDLQTVPKDCQFFELSPRKSLESPIRDENQDENCLNISNAMWLGFCSEPERVRKPRHASTKVSPRKLLEPSKSRPPSPSQWKSIPKCRSQHSSPRKRVEERSLPKDQRFMSRYASLSVSSRQILDARPPLEPSTHGRLPKCLSLHRFPCTPDRSCDRADESRSAASPCSEVSPASLAARSSVRRCLSSAEMEQLQVETKRLELQQMLRRNRRTLRKALAPDPGFGTGRLRCSTDVTMPQEFKLSARPPSNVREATEQATERPHNPKGLDPPLTARGTWKKPCFGSNTPRFA</sequence>
<reference evidence="2" key="1">
    <citation type="submission" date="2021-01" db="EMBL/GenBank/DDBJ databases">
        <authorList>
            <person name="Corre E."/>
            <person name="Pelletier E."/>
            <person name="Niang G."/>
            <person name="Scheremetjew M."/>
            <person name="Finn R."/>
            <person name="Kale V."/>
            <person name="Holt S."/>
            <person name="Cochrane G."/>
            <person name="Meng A."/>
            <person name="Brown T."/>
            <person name="Cohen L."/>
        </authorList>
    </citation>
    <scope>NUCLEOTIDE SEQUENCE</scope>
</reference>
<name>A0A7S1F1F6_NOCSC</name>
<feature type="compositionally biased region" description="Basic and acidic residues" evidence="1">
    <location>
        <begin position="96"/>
        <end position="106"/>
    </location>
</feature>
<gene>
    <name evidence="2" type="ORF">NSCI0253_LOCUS11022</name>
</gene>
<feature type="region of interest" description="Disordered" evidence="1">
    <location>
        <begin position="152"/>
        <end position="173"/>
    </location>
</feature>
<accession>A0A7S1F1F6</accession>
<evidence type="ECO:0000256" key="1">
    <source>
        <dbReference type="SAM" id="MobiDB-lite"/>
    </source>
</evidence>
<feature type="region of interest" description="Disordered" evidence="1">
    <location>
        <begin position="243"/>
        <end position="291"/>
    </location>
</feature>
<protein>
    <submittedName>
        <fullName evidence="2">Uncharacterized protein</fullName>
    </submittedName>
</protein>
<feature type="compositionally biased region" description="Basic and acidic residues" evidence="1">
    <location>
        <begin position="153"/>
        <end position="162"/>
    </location>
</feature>
<organism evidence="2">
    <name type="scientific">Noctiluca scintillans</name>
    <name type="common">Sea sparkle</name>
    <name type="synonym">Red tide dinoflagellate</name>
    <dbReference type="NCBI Taxonomy" id="2966"/>
    <lineage>
        <taxon>Eukaryota</taxon>
        <taxon>Sar</taxon>
        <taxon>Alveolata</taxon>
        <taxon>Dinophyceae</taxon>
        <taxon>Noctilucales</taxon>
        <taxon>Noctilucaceae</taxon>
        <taxon>Noctiluca</taxon>
    </lineage>
</organism>